<reference evidence="13 14" key="1">
    <citation type="journal article" date="2014" name="World J. Microbiol. Biotechnol.">
        <title>Biodiversity and physiological characteristics of Antarctic and Arctic lichens-associated bacteria.</title>
        <authorList>
            <person name="Lee Y.M."/>
            <person name="Kim E.H."/>
            <person name="Lee H.K."/>
            <person name="Hong S.G."/>
        </authorList>
    </citation>
    <scope>NUCLEOTIDE SEQUENCE [LARGE SCALE GENOMIC DNA]</scope>
    <source>
        <strain evidence="13 14">PAMC 26569</strain>
    </source>
</reference>
<dbReference type="HAMAP" id="MF_00244">
    <property type="entry name" value="NaMN_adenylyltr"/>
    <property type="match status" value="1"/>
</dbReference>
<evidence type="ECO:0000256" key="4">
    <source>
        <dbReference type="ARBA" id="ARBA00022642"/>
    </source>
</evidence>
<evidence type="ECO:0000256" key="11">
    <source>
        <dbReference type="HAMAP-Rule" id="MF_00244"/>
    </source>
</evidence>
<dbReference type="InterPro" id="IPR004821">
    <property type="entry name" value="Cyt_trans-like"/>
</dbReference>
<organism evidence="13 14">
    <name type="scientific">Lichenicola cladoniae</name>
    <dbReference type="NCBI Taxonomy" id="1484109"/>
    <lineage>
        <taxon>Bacteria</taxon>
        <taxon>Pseudomonadati</taxon>
        <taxon>Pseudomonadota</taxon>
        <taxon>Alphaproteobacteria</taxon>
        <taxon>Acetobacterales</taxon>
        <taxon>Acetobacteraceae</taxon>
        <taxon>Lichenicola</taxon>
    </lineage>
</organism>
<evidence type="ECO:0000259" key="12">
    <source>
        <dbReference type="Pfam" id="PF01467"/>
    </source>
</evidence>
<name>A0A6M8HWH7_9PROT</name>
<keyword evidence="7 11" id="KW-0547">Nucleotide-binding</keyword>
<dbReference type="Proteomes" id="UP000500767">
    <property type="component" value="Chromosome"/>
</dbReference>
<dbReference type="Gene3D" id="3.40.50.620">
    <property type="entry name" value="HUPs"/>
    <property type="match status" value="1"/>
</dbReference>
<evidence type="ECO:0000256" key="6">
    <source>
        <dbReference type="ARBA" id="ARBA00022695"/>
    </source>
</evidence>
<comment type="similarity">
    <text evidence="3 11">Belongs to the NadD family.</text>
</comment>
<dbReference type="InterPro" id="IPR005248">
    <property type="entry name" value="NadD/NMNAT"/>
</dbReference>
<sequence length="201" mass="22338">MPPAGDTRRLRVGLLGGSFNPAHHGHLLVARQALAHLQLDQVWLLVSPGNPLKPRHGMAPLATRLAGAKALVDGRRIIATDIERIMRTRYTVDTIRGLKRRFPRIQFVWLMGADGLAELPRWRRWREVVRAVPIAVLPRPSYNHRALAGRAALMLRHDRRPAREAPVLADRPAPAWVFLTAPQTDISATKLRLANGSSGTA</sequence>
<keyword evidence="4 11" id="KW-0662">Pyridine nucleotide biosynthesis</keyword>
<accession>A0A6M8HWH7</accession>
<dbReference type="KEGG" id="lck:HN018_16490"/>
<dbReference type="UniPathway" id="UPA00253">
    <property type="reaction ID" value="UER00332"/>
</dbReference>
<keyword evidence="8 11" id="KW-0067">ATP-binding</keyword>
<dbReference type="EMBL" id="CP053708">
    <property type="protein sequence ID" value="QKE92728.1"/>
    <property type="molecule type" value="Genomic_DNA"/>
</dbReference>
<dbReference type="NCBIfam" id="TIGR00482">
    <property type="entry name" value="nicotinate (nicotinamide) nucleotide adenylyltransferase"/>
    <property type="match status" value="1"/>
</dbReference>
<keyword evidence="9 11" id="KW-0520">NAD</keyword>
<evidence type="ECO:0000256" key="9">
    <source>
        <dbReference type="ARBA" id="ARBA00023027"/>
    </source>
</evidence>
<comment type="pathway">
    <text evidence="2 11">Cofactor biosynthesis; NAD(+) biosynthesis; deamido-NAD(+) from nicotinate D-ribonucleotide: step 1/1.</text>
</comment>
<evidence type="ECO:0000313" key="13">
    <source>
        <dbReference type="EMBL" id="QKE92728.1"/>
    </source>
</evidence>
<protein>
    <recommendedName>
        <fullName evidence="11">Probable nicotinate-nucleotide adenylyltransferase</fullName>
        <ecNumber evidence="11">2.7.7.18</ecNumber>
    </recommendedName>
    <alternativeName>
        <fullName evidence="11">Deamido-NAD(+) diphosphorylase</fullName>
    </alternativeName>
    <alternativeName>
        <fullName evidence="11">Deamido-NAD(+) pyrophosphorylase</fullName>
    </alternativeName>
    <alternativeName>
        <fullName evidence="11">Nicotinate mononucleotide adenylyltransferase</fullName>
        <shortName evidence="11">NaMN adenylyltransferase</shortName>
    </alternativeName>
</protein>
<dbReference type="NCBIfam" id="NF000843">
    <property type="entry name" value="PRK00071.2-2"/>
    <property type="match status" value="1"/>
</dbReference>
<evidence type="ECO:0000256" key="5">
    <source>
        <dbReference type="ARBA" id="ARBA00022679"/>
    </source>
</evidence>
<dbReference type="CDD" id="cd02165">
    <property type="entry name" value="NMNAT"/>
    <property type="match status" value="1"/>
</dbReference>
<keyword evidence="14" id="KW-1185">Reference proteome</keyword>
<dbReference type="EC" id="2.7.7.18" evidence="11"/>
<evidence type="ECO:0000256" key="3">
    <source>
        <dbReference type="ARBA" id="ARBA00009014"/>
    </source>
</evidence>
<dbReference type="Pfam" id="PF01467">
    <property type="entry name" value="CTP_transf_like"/>
    <property type="match status" value="1"/>
</dbReference>
<evidence type="ECO:0000256" key="1">
    <source>
        <dbReference type="ARBA" id="ARBA00002324"/>
    </source>
</evidence>
<dbReference type="SUPFAM" id="SSF52374">
    <property type="entry name" value="Nucleotidylyl transferase"/>
    <property type="match status" value="1"/>
</dbReference>
<evidence type="ECO:0000256" key="8">
    <source>
        <dbReference type="ARBA" id="ARBA00022840"/>
    </source>
</evidence>
<evidence type="ECO:0000256" key="10">
    <source>
        <dbReference type="ARBA" id="ARBA00048721"/>
    </source>
</evidence>
<keyword evidence="6 11" id="KW-0548">Nucleotidyltransferase</keyword>
<dbReference type="GO" id="GO:0009435">
    <property type="term" value="P:NAD+ biosynthetic process"/>
    <property type="evidence" value="ECO:0007669"/>
    <property type="project" value="UniProtKB-UniRule"/>
</dbReference>
<dbReference type="GO" id="GO:0005524">
    <property type="term" value="F:ATP binding"/>
    <property type="evidence" value="ECO:0007669"/>
    <property type="project" value="UniProtKB-KW"/>
</dbReference>
<gene>
    <name evidence="11" type="primary">nadD</name>
    <name evidence="13" type="ORF">HN018_16490</name>
</gene>
<dbReference type="InterPro" id="IPR014729">
    <property type="entry name" value="Rossmann-like_a/b/a_fold"/>
</dbReference>
<evidence type="ECO:0000256" key="2">
    <source>
        <dbReference type="ARBA" id="ARBA00005019"/>
    </source>
</evidence>
<evidence type="ECO:0000313" key="14">
    <source>
        <dbReference type="Proteomes" id="UP000500767"/>
    </source>
</evidence>
<dbReference type="PANTHER" id="PTHR39321">
    <property type="entry name" value="NICOTINATE-NUCLEOTIDE ADENYLYLTRANSFERASE-RELATED"/>
    <property type="match status" value="1"/>
</dbReference>
<evidence type="ECO:0000256" key="7">
    <source>
        <dbReference type="ARBA" id="ARBA00022741"/>
    </source>
</evidence>
<dbReference type="GO" id="GO:0004515">
    <property type="term" value="F:nicotinate-nucleotide adenylyltransferase activity"/>
    <property type="evidence" value="ECO:0007669"/>
    <property type="project" value="UniProtKB-UniRule"/>
</dbReference>
<keyword evidence="5 11" id="KW-0808">Transferase</keyword>
<proteinExistence type="inferred from homology"/>
<dbReference type="AlphaFoldDB" id="A0A6M8HWH7"/>
<comment type="function">
    <text evidence="1 11">Catalyzes the reversible adenylation of nicotinate mononucleotide (NaMN) to nicotinic acid adenine dinucleotide (NaAD).</text>
</comment>
<dbReference type="PANTHER" id="PTHR39321:SF3">
    <property type="entry name" value="PHOSPHOPANTETHEINE ADENYLYLTRANSFERASE"/>
    <property type="match status" value="1"/>
</dbReference>
<comment type="catalytic activity">
    <reaction evidence="10 11">
        <text>nicotinate beta-D-ribonucleotide + ATP + H(+) = deamido-NAD(+) + diphosphate</text>
        <dbReference type="Rhea" id="RHEA:22860"/>
        <dbReference type="ChEBI" id="CHEBI:15378"/>
        <dbReference type="ChEBI" id="CHEBI:30616"/>
        <dbReference type="ChEBI" id="CHEBI:33019"/>
        <dbReference type="ChEBI" id="CHEBI:57502"/>
        <dbReference type="ChEBI" id="CHEBI:58437"/>
        <dbReference type="EC" id="2.7.7.18"/>
    </reaction>
</comment>
<feature type="domain" description="Cytidyltransferase-like" evidence="12">
    <location>
        <begin position="14"/>
        <end position="192"/>
    </location>
</feature>